<evidence type="ECO:0000313" key="11">
    <source>
        <dbReference type="Proteomes" id="UP000256601"/>
    </source>
</evidence>
<dbReference type="GO" id="GO:0005789">
    <property type="term" value="C:endoplasmic reticulum membrane"/>
    <property type="evidence" value="ECO:0007669"/>
    <property type="project" value="UniProtKB-SubCell"/>
</dbReference>
<protein>
    <submittedName>
        <fullName evidence="9">Endoplasmic reticulum-based factor for assembly of V-ATPase-domain-containing protein</fullName>
    </submittedName>
</protein>
<keyword evidence="2 7" id="KW-0812">Transmembrane</keyword>
<evidence type="ECO:0000313" key="9">
    <source>
        <dbReference type="EMBL" id="RDW23481.1"/>
    </source>
</evidence>
<keyword evidence="3" id="KW-0256">Endoplasmic reticulum</keyword>
<dbReference type="RefSeq" id="XP_499638.1">
    <property type="nucleotide sequence ID" value="XM_499638.1"/>
</dbReference>
<reference evidence="9 11" key="2">
    <citation type="submission" date="2018-07" db="EMBL/GenBank/DDBJ databases">
        <title>Draft Genome Assemblies for Five Robust Yarrowia lipolytica Strains Exhibiting High Lipid Production and Pentose Sugar Utilization and Sugar Alcohol Secretion from Undetoxified Lignocellulosic Biomass Hydrolysates.</title>
        <authorList>
            <consortium name="DOE Joint Genome Institute"/>
            <person name="Walker C."/>
            <person name="Ryu S."/>
            <person name="Na H."/>
            <person name="Zane M."/>
            <person name="LaButti K."/>
            <person name="Lipzen A."/>
            <person name="Haridas S."/>
            <person name="Barry K."/>
            <person name="Grigoriev I.V."/>
            <person name="Quarterman J."/>
            <person name="Slininger P."/>
            <person name="Dien B."/>
            <person name="Trinh C.T."/>
        </authorList>
    </citation>
    <scope>NUCLEOTIDE SEQUENCE [LARGE SCALE GENOMIC DNA]</scope>
    <source>
        <strain evidence="9 11">YB392</strain>
    </source>
</reference>
<dbReference type="AlphaFoldDB" id="A0A1H6Q7L1"/>
<dbReference type="KEGG" id="yli:2906324"/>
<evidence type="ECO:0000256" key="6">
    <source>
        <dbReference type="SAM" id="MobiDB-lite"/>
    </source>
</evidence>
<feature type="transmembrane region" description="Helical" evidence="7">
    <location>
        <begin position="260"/>
        <end position="279"/>
    </location>
</feature>
<dbReference type="EMBL" id="CP017553">
    <property type="protein sequence ID" value="AOW00118.1"/>
    <property type="molecule type" value="Genomic_DNA"/>
</dbReference>
<evidence type="ECO:0000256" key="1">
    <source>
        <dbReference type="ARBA" id="ARBA00004477"/>
    </source>
</evidence>
<dbReference type="PANTHER" id="PTHR31394:SF1">
    <property type="entry name" value="TRANSMEMBRANE PROTEIN 199"/>
    <property type="match status" value="1"/>
</dbReference>
<dbReference type="VEuPathDB" id="FungiDB:YALI1_A01298g"/>
<gene>
    <name evidence="9" type="ORF">B0I71DRAFT_135889</name>
    <name evidence="8" type="ORF">YALI1_A01298g</name>
</gene>
<feature type="region of interest" description="Disordered" evidence="6">
    <location>
        <begin position="52"/>
        <end position="84"/>
    </location>
</feature>
<name>A0A1H6Q7L1_YARLL</name>
<keyword evidence="4 7" id="KW-1133">Transmembrane helix</keyword>
<dbReference type="OrthoDB" id="19981at2759"/>
<proteinExistence type="predicted"/>
<reference evidence="8 10" key="1">
    <citation type="journal article" date="2016" name="PLoS ONE">
        <title>Sequence Assembly of Yarrowia lipolytica Strain W29/CLIB89 Shows Transposable Element Diversity.</title>
        <authorList>
            <person name="Magnan C."/>
            <person name="Yu J."/>
            <person name="Chang I."/>
            <person name="Jahn E."/>
            <person name="Kanomata Y."/>
            <person name="Wu J."/>
            <person name="Zeller M."/>
            <person name="Oakes M."/>
            <person name="Baldi P."/>
            <person name="Sandmeyer S."/>
        </authorList>
    </citation>
    <scope>NUCLEOTIDE SEQUENCE [LARGE SCALE GENOMIC DNA]</scope>
    <source>
        <strain evidence="8">CLIB89</strain>
        <strain evidence="10">CLIB89(W29)</strain>
    </source>
</reference>
<evidence type="ECO:0000313" key="10">
    <source>
        <dbReference type="Proteomes" id="UP000182444"/>
    </source>
</evidence>
<dbReference type="InterPro" id="IPR021013">
    <property type="entry name" value="ATPase_Vma12"/>
</dbReference>
<dbReference type="Proteomes" id="UP000182444">
    <property type="component" value="Chromosome 1A"/>
</dbReference>
<evidence type="ECO:0000256" key="5">
    <source>
        <dbReference type="ARBA" id="ARBA00023136"/>
    </source>
</evidence>
<feature type="transmembrane region" description="Helical" evidence="7">
    <location>
        <begin position="227"/>
        <end position="248"/>
    </location>
</feature>
<accession>A0A1H6Q7L1</accession>
<dbReference type="Pfam" id="PF11712">
    <property type="entry name" value="Vma12"/>
    <property type="match status" value="1"/>
</dbReference>
<evidence type="ECO:0000256" key="2">
    <source>
        <dbReference type="ARBA" id="ARBA00022692"/>
    </source>
</evidence>
<keyword evidence="5 7" id="KW-0472">Membrane</keyword>
<organism evidence="8 10">
    <name type="scientific">Yarrowia lipolytica</name>
    <name type="common">Candida lipolytica</name>
    <dbReference type="NCBI Taxonomy" id="4952"/>
    <lineage>
        <taxon>Eukaryota</taxon>
        <taxon>Fungi</taxon>
        <taxon>Dikarya</taxon>
        <taxon>Ascomycota</taxon>
        <taxon>Saccharomycotina</taxon>
        <taxon>Dipodascomycetes</taxon>
        <taxon>Dipodascales</taxon>
        <taxon>Dipodascales incertae sedis</taxon>
        <taxon>Yarrowia</taxon>
    </lineage>
</organism>
<evidence type="ECO:0000256" key="7">
    <source>
        <dbReference type="SAM" id="Phobius"/>
    </source>
</evidence>
<dbReference type="PANTHER" id="PTHR31394">
    <property type="entry name" value="TRANSMEMBRANE PROTEIN 199"/>
    <property type="match status" value="1"/>
</dbReference>
<dbReference type="EMBL" id="KZ859082">
    <property type="protein sequence ID" value="RDW23481.1"/>
    <property type="molecule type" value="Genomic_DNA"/>
</dbReference>
<dbReference type="Proteomes" id="UP000256601">
    <property type="component" value="Unassembled WGS sequence"/>
</dbReference>
<dbReference type="VEuPathDB" id="FungiDB:YALI0_A01001g"/>
<dbReference type="GeneID" id="2906324"/>
<evidence type="ECO:0000313" key="8">
    <source>
        <dbReference type="EMBL" id="AOW00118.1"/>
    </source>
</evidence>
<dbReference type="eggNOG" id="ENOG502RZXR">
    <property type="taxonomic scope" value="Eukaryota"/>
</dbReference>
<evidence type="ECO:0000256" key="4">
    <source>
        <dbReference type="ARBA" id="ARBA00022989"/>
    </source>
</evidence>
<comment type="subcellular location">
    <subcellularLocation>
        <location evidence="1">Endoplasmic reticulum membrane</location>
        <topology evidence="1">Multi-pass membrane protein</topology>
    </subcellularLocation>
</comment>
<dbReference type="GO" id="GO:0070072">
    <property type="term" value="P:vacuolar proton-transporting V-type ATPase complex assembly"/>
    <property type="evidence" value="ECO:0007669"/>
    <property type="project" value="InterPro"/>
</dbReference>
<sequence>MVDLVVTHRIRDAIVIFQSFYTKYSPESVEKEWNLAQVAWEFPSQRGVIRQTEEKMPVGGGNEKLGDKDESHPGGLKESPHYSPSLSKLLQLSPESPSISHVDLINLSKALQKKIRGKLRLKPRNGVFEGSRATRTHEYGPFNLPYLLHGTSVYCPPPPEKKKKTREFLRILETQKRLLEEADYQQLLVDKSAPEITTRGLNDHLVHSTDLTAPSVSQQTKELKHQITTIFNIALSVVSVSYAIWYWTKSSAGMGVSARALLAIWGGLLILVAEVVVYGRYVRKTTEARVTERKKKESKQIVSTSEFRAGKATIEFQTEIPEDECLDTVDFTKGNHLNTVLGATGVQTQTQAVNRNKPIF</sequence>
<evidence type="ECO:0000256" key="3">
    <source>
        <dbReference type="ARBA" id="ARBA00022824"/>
    </source>
</evidence>